<comment type="caution">
    <text evidence="2">The sequence shown here is derived from an EMBL/GenBank/DDBJ whole genome shotgun (WGS) entry which is preliminary data.</text>
</comment>
<protein>
    <submittedName>
        <fullName evidence="2">Uncharacterized protein</fullName>
    </submittedName>
</protein>
<name>A0A917C7U9_9PROT</name>
<keyword evidence="1" id="KW-1133">Transmembrane helix</keyword>
<reference evidence="2" key="1">
    <citation type="journal article" date="2014" name="Int. J. Syst. Evol. Microbiol.">
        <title>Complete genome sequence of Corynebacterium casei LMG S-19264T (=DSM 44701T), isolated from a smear-ripened cheese.</title>
        <authorList>
            <consortium name="US DOE Joint Genome Institute (JGI-PGF)"/>
            <person name="Walter F."/>
            <person name="Albersmeier A."/>
            <person name="Kalinowski J."/>
            <person name="Ruckert C."/>
        </authorList>
    </citation>
    <scope>NUCLEOTIDE SEQUENCE</scope>
    <source>
        <strain evidence="2">CGMCC 1.15254</strain>
    </source>
</reference>
<feature type="transmembrane region" description="Helical" evidence="1">
    <location>
        <begin position="102"/>
        <end position="122"/>
    </location>
</feature>
<keyword evidence="1" id="KW-0812">Transmembrane</keyword>
<feature type="transmembrane region" description="Helical" evidence="1">
    <location>
        <begin position="42"/>
        <end position="59"/>
    </location>
</feature>
<keyword evidence="3" id="KW-1185">Reference proteome</keyword>
<proteinExistence type="predicted"/>
<sequence>MNKSLFRLQVLPFLAQFILLIGATLVSDFILHQFDLVWVGRYLGIPGTFFILLSLFYSLRKRKVIRSGNPRVLLKMHEIFTWLGALMVLVHAGVHFNAILPWLALGAMVINVISGMIGQYLLNRSKQHLKGRKAKYKMHGLSKTETEKELFWDAVTFDLMAKWRVVHFPISYAFAVLGIGHILSIFLFWGWK</sequence>
<dbReference type="Proteomes" id="UP000632498">
    <property type="component" value="Unassembled WGS sequence"/>
</dbReference>
<evidence type="ECO:0000313" key="3">
    <source>
        <dbReference type="Proteomes" id="UP000632498"/>
    </source>
</evidence>
<dbReference type="AlphaFoldDB" id="A0A917C7U9"/>
<feature type="transmembrane region" description="Helical" evidence="1">
    <location>
        <begin position="79"/>
        <end position="96"/>
    </location>
</feature>
<evidence type="ECO:0000256" key="1">
    <source>
        <dbReference type="SAM" id="Phobius"/>
    </source>
</evidence>
<organism evidence="2 3">
    <name type="scientific">Terasakiella brassicae</name>
    <dbReference type="NCBI Taxonomy" id="1634917"/>
    <lineage>
        <taxon>Bacteria</taxon>
        <taxon>Pseudomonadati</taxon>
        <taxon>Pseudomonadota</taxon>
        <taxon>Alphaproteobacteria</taxon>
        <taxon>Rhodospirillales</taxon>
        <taxon>Terasakiellaceae</taxon>
        <taxon>Terasakiella</taxon>
    </lineage>
</organism>
<accession>A0A917C7U9</accession>
<evidence type="ECO:0000313" key="2">
    <source>
        <dbReference type="EMBL" id="GGF76564.1"/>
    </source>
</evidence>
<gene>
    <name evidence="2" type="ORF">GCM10011332_33210</name>
</gene>
<keyword evidence="1" id="KW-0472">Membrane</keyword>
<dbReference type="EMBL" id="BMHV01000052">
    <property type="protein sequence ID" value="GGF76564.1"/>
    <property type="molecule type" value="Genomic_DNA"/>
</dbReference>
<feature type="transmembrane region" description="Helical" evidence="1">
    <location>
        <begin position="170"/>
        <end position="191"/>
    </location>
</feature>
<dbReference type="RefSeq" id="WP_188667299.1">
    <property type="nucleotide sequence ID" value="NZ_BMHV01000052.1"/>
</dbReference>
<reference evidence="2" key="2">
    <citation type="submission" date="2020-09" db="EMBL/GenBank/DDBJ databases">
        <authorList>
            <person name="Sun Q."/>
            <person name="Zhou Y."/>
        </authorList>
    </citation>
    <scope>NUCLEOTIDE SEQUENCE</scope>
    <source>
        <strain evidence="2">CGMCC 1.15254</strain>
    </source>
</reference>